<dbReference type="SUPFAM" id="SSF50630">
    <property type="entry name" value="Acid proteases"/>
    <property type="match status" value="2"/>
</dbReference>
<name>A0A4Y9RTX1_9CAUL</name>
<dbReference type="InterPro" id="IPR021109">
    <property type="entry name" value="Peptidase_aspartic_dom_sf"/>
</dbReference>
<reference evidence="1 2" key="1">
    <citation type="submission" date="2019-03" db="EMBL/GenBank/DDBJ databases">
        <title>Draft genome of Brevundimonas sp. a heavy metal resistant soil bacteria.</title>
        <authorList>
            <person name="Soto J."/>
        </authorList>
    </citation>
    <scope>NUCLEOTIDE SEQUENCE [LARGE SCALE GENOMIC DNA]</scope>
    <source>
        <strain evidence="1 2">B-10</strain>
    </source>
</reference>
<dbReference type="RefSeq" id="WP_135195058.1">
    <property type="nucleotide sequence ID" value="NZ_SPVH01000006.1"/>
</dbReference>
<dbReference type="PROSITE" id="PS00141">
    <property type="entry name" value="ASP_PROTEASE"/>
    <property type="match status" value="1"/>
</dbReference>
<gene>
    <name evidence="1" type="ORF">EGY25_11320</name>
</gene>
<proteinExistence type="predicted"/>
<dbReference type="Pfam" id="PF13650">
    <property type="entry name" value="Asp_protease_2"/>
    <property type="match status" value="2"/>
</dbReference>
<comment type="caution">
    <text evidence="1">The sequence shown here is derived from an EMBL/GenBank/DDBJ whole genome shotgun (WGS) entry which is preliminary data.</text>
</comment>
<protein>
    <recommendedName>
        <fullName evidence="3">Peptidase A2 domain-containing protein</fullName>
    </recommendedName>
</protein>
<dbReference type="GO" id="GO:0006508">
    <property type="term" value="P:proteolysis"/>
    <property type="evidence" value="ECO:0007669"/>
    <property type="project" value="InterPro"/>
</dbReference>
<dbReference type="InterPro" id="IPR001969">
    <property type="entry name" value="Aspartic_peptidase_AS"/>
</dbReference>
<dbReference type="GO" id="GO:0004190">
    <property type="term" value="F:aspartic-type endopeptidase activity"/>
    <property type="evidence" value="ECO:0007669"/>
    <property type="project" value="InterPro"/>
</dbReference>
<evidence type="ECO:0008006" key="3">
    <source>
        <dbReference type="Google" id="ProtNLM"/>
    </source>
</evidence>
<evidence type="ECO:0000313" key="1">
    <source>
        <dbReference type="EMBL" id="TFW12580.1"/>
    </source>
</evidence>
<keyword evidence="2" id="KW-1185">Reference proteome</keyword>
<dbReference type="AlphaFoldDB" id="A0A4Y9RTX1"/>
<evidence type="ECO:0000313" key="2">
    <source>
        <dbReference type="Proteomes" id="UP000298216"/>
    </source>
</evidence>
<organism evidence="1 2">
    <name type="scientific">Brevundimonas intermedia</name>
    <dbReference type="NCBI Taxonomy" id="74315"/>
    <lineage>
        <taxon>Bacteria</taxon>
        <taxon>Pseudomonadati</taxon>
        <taxon>Pseudomonadota</taxon>
        <taxon>Alphaproteobacteria</taxon>
        <taxon>Caulobacterales</taxon>
        <taxon>Caulobacteraceae</taxon>
        <taxon>Brevundimonas</taxon>
    </lineage>
</organism>
<accession>A0A4Y9RTX1</accession>
<sequence>MFALATALMLAATDPSCLALERGDGASPVIQARVNGQGPFAFVLDTASSGTTLDAPRIALLHPPREPAPDEAQGMGGAMQVDLYRITAFEAGPIQMRDFISPEIDPPGFDSHDIAGLAGVDLFGEAMAVWRPAQACVSVRPSGAVEADWMPIETDWQRPWRILLPIRIGAATGWGLLDTGAQHTTLNPAFAAALNIKADALPSGGQITGIDGEPLDLGQARIENVEIGRWRWPTTPVKVGALPVFDRLGPSDAPLAIIGIDWLGDRGFAIDYGARKVWQTPD</sequence>
<dbReference type="EMBL" id="SPVH01000006">
    <property type="protein sequence ID" value="TFW12580.1"/>
    <property type="molecule type" value="Genomic_DNA"/>
</dbReference>
<dbReference type="Proteomes" id="UP000298216">
    <property type="component" value="Unassembled WGS sequence"/>
</dbReference>
<dbReference type="OrthoDB" id="7186856at2"/>
<dbReference type="CDD" id="cd00303">
    <property type="entry name" value="retropepsin_like"/>
    <property type="match status" value="1"/>
</dbReference>
<dbReference type="Gene3D" id="2.40.70.10">
    <property type="entry name" value="Acid Proteases"/>
    <property type="match status" value="2"/>
</dbReference>